<keyword evidence="3" id="KW-1185">Reference proteome</keyword>
<sequence length="75" mass="8273">MNNNFSREDAKTRRVENSRHTRAQRVPPREGGDGYPGSPKVNIQQAVGQWAGQFSSQFVQGVPALFPGFQRGGQS</sequence>
<dbReference type="AlphaFoldDB" id="A0A1H3C500"/>
<evidence type="ECO:0000313" key="3">
    <source>
        <dbReference type="Proteomes" id="UP000198640"/>
    </source>
</evidence>
<evidence type="ECO:0000256" key="1">
    <source>
        <dbReference type="SAM" id="MobiDB-lite"/>
    </source>
</evidence>
<evidence type="ECO:0000313" key="2">
    <source>
        <dbReference type="EMBL" id="SDX49252.1"/>
    </source>
</evidence>
<dbReference type="EMBL" id="FNOY01000002">
    <property type="protein sequence ID" value="SDX49252.1"/>
    <property type="molecule type" value="Genomic_DNA"/>
</dbReference>
<feature type="region of interest" description="Disordered" evidence="1">
    <location>
        <begin position="1"/>
        <end position="41"/>
    </location>
</feature>
<dbReference type="STRING" id="44576.SAMN05421881_100269"/>
<gene>
    <name evidence="2" type="ORF">SAMN05421881_100269</name>
</gene>
<protein>
    <submittedName>
        <fullName evidence="2">Uncharacterized protein</fullName>
    </submittedName>
</protein>
<name>A0A1H3C500_9PROT</name>
<proteinExistence type="predicted"/>
<accession>A0A1H3C500</accession>
<feature type="compositionally biased region" description="Basic and acidic residues" evidence="1">
    <location>
        <begin position="1"/>
        <end position="19"/>
    </location>
</feature>
<dbReference type="Proteomes" id="UP000198640">
    <property type="component" value="Unassembled WGS sequence"/>
</dbReference>
<reference evidence="2 3" key="1">
    <citation type="submission" date="2016-10" db="EMBL/GenBank/DDBJ databases">
        <authorList>
            <person name="de Groot N.N."/>
        </authorList>
    </citation>
    <scope>NUCLEOTIDE SEQUENCE [LARGE SCALE GENOMIC DNA]</scope>
    <source>
        <strain evidence="2 3">Nm1</strain>
    </source>
</reference>
<organism evidence="2 3">
    <name type="scientific">Nitrosomonas halophila</name>
    <dbReference type="NCBI Taxonomy" id="44576"/>
    <lineage>
        <taxon>Bacteria</taxon>
        <taxon>Pseudomonadati</taxon>
        <taxon>Pseudomonadota</taxon>
        <taxon>Betaproteobacteria</taxon>
        <taxon>Nitrosomonadales</taxon>
        <taxon>Nitrosomonadaceae</taxon>
        <taxon>Nitrosomonas</taxon>
    </lineage>
</organism>